<keyword evidence="2" id="KW-1185">Reference proteome</keyword>
<evidence type="ECO:0000313" key="1">
    <source>
        <dbReference type="EMBL" id="KOS07948.1"/>
    </source>
</evidence>
<evidence type="ECO:0000313" key="2">
    <source>
        <dbReference type="Proteomes" id="UP000037755"/>
    </source>
</evidence>
<dbReference type="Proteomes" id="UP000037755">
    <property type="component" value="Unassembled WGS sequence"/>
</dbReference>
<reference evidence="1 2" key="1">
    <citation type="submission" date="2015-08" db="EMBL/GenBank/DDBJ databases">
        <title>Whole genome sequence of Flavobacterium akiainvivens IK-1T, from decaying Wikstroemia oahuensis, an endemic Hawaiian shrub.</title>
        <authorList>
            <person name="Wan X."/>
            <person name="Hou S."/>
            <person name="Saito J."/>
            <person name="Donachie S."/>
        </authorList>
    </citation>
    <scope>NUCLEOTIDE SEQUENCE [LARGE SCALE GENOMIC DNA]</scope>
    <source>
        <strain evidence="1 2">IK-1</strain>
    </source>
</reference>
<dbReference type="STRING" id="1202724.AM493_19220"/>
<name>A0A0M8MLE7_9FLAO</name>
<dbReference type="RefSeq" id="WP_054409669.1">
    <property type="nucleotide sequence ID" value="NZ_FOYA01000002.1"/>
</dbReference>
<proteinExistence type="predicted"/>
<organism evidence="1 2">
    <name type="scientific">Flavobacterium akiainvivens</name>
    <dbReference type="NCBI Taxonomy" id="1202724"/>
    <lineage>
        <taxon>Bacteria</taxon>
        <taxon>Pseudomonadati</taxon>
        <taxon>Bacteroidota</taxon>
        <taxon>Flavobacteriia</taxon>
        <taxon>Flavobacteriales</taxon>
        <taxon>Flavobacteriaceae</taxon>
        <taxon>Flavobacterium</taxon>
    </lineage>
</organism>
<dbReference type="SUPFAM" id="SSF48452">
    <property type="entry name" value="TPR-like"/>
    <property type="match status" value="1"/>
</dbReference>
<dbReference type="PATRIC" id="fig|1202724.3.peg.3984"/>
<comment type="caution">
    <text evidence="1">The sequence shown here is derived from an EMBL/GenBank/DDBJ whole genome shotgun (WGS) entry which is preliminary data.</text>
</comment>
<dbReference type="EMBL" id="LIYD01000005">
    <property type="protein sequence ID" value="KOS07948.1"/>
    <property type="molecule type" value="Genomic_DNA"/>
</dbReference>
<dbReference type="InterPro" id="IPR011990">
    <property type="entry name" value="TPR-like_helical_dom_sf"/>
</dbReference>
<protein>
    <recommendedName>
        <fullName evidence="3">Tetratricopeptide repeat protein</fullName>
    </recommendedName>
</protein>
<evidence type="ECO:0008006" key="3">
    <source>
        <dbReference type="Google" id="ProtNLM"/>
    </source>
</evidence>
<sequence length="201" mass="23580">MKSILYVFIFFAMFDNDHKQEFKKGLGLYNKSDYQNAAISFSKSYRIKKHSKTSYFLALCYFKMGEDSLACIYAERAEKELPVLEQKPYIANIKHIYEYKKLLPKYKKAKVLILMGSSPIGATKKDALKFAYKIKQDDNGKEDVKVDGKVADFPIESYYYNYDYKEGEYSANYSEYMQLEEGSLEYDSINKKYYQIVIDSL</sequence>
<accession>A0A0M8MLE7</accession>
<gene>
    <name evidence="1" type="ORF">AM493_19220</name>
</gene>
<dbReference type="AlphaFoldDB" id="A0A0M8MLE7"/>